<protein>
    <submittedName>
        <fullName evidence="5">Uncharacterized protein</fullName>
    </submittedName>
</protein>
<comment type="similarity">
    <text evidence="3">Belongs to the GRAS family.</text>
</comment>
<name>A0AAV3NRY5_LITER</name>
<feature type="region of interest" description="Disordered" evidence="4">
    <location>
        <begin position="70"/>
        <end position="98"/>
    </location>
</feature>
<evidence type="ECO:0000256" key="1">
    <source>
        <dbReference type="ARBA" id="ARBA00023015"/>
    </source>
</evidence>
<evidence type="ECO:0000256" key="3">
    <source>
        <dbReference type="PROSITE-ProRule" id="PRU01191"/>
    </source>
</evidence>
<proteinExistence type="inferred from homology"/>
<keyword evidence="2" id="KW-0804">Transcription</keyword>
<evidence type="ECO:0000256" key="4">
    <source>
        <dbReference type="SAM" id="MobiDB-lite"/>
    </source>
</evidence>
<evidence type="ECO:0000313" key="5">
    <source>
        <dbReference type="EMBL" id="GAA0141886.1"/>
    </source>
</evidence>
<keyword evidence="6" id="KW-1185">Reference proteome</keyword>
<keyword evidence="1" id="KW-0805">Transcription regulation</keyword>
<dbReference type="PROSITE" id="PS50985">
    <property type="entry name" value="GRAS"/>
    <property type="match status" value="1"/>
</dbReference>
<dbReference type="AlphaFoldDB" id="A0AAV3NRY5"/>
<dbReference type="InterPro" id="IPR005202">
    <property type="entry name" value="TF_GRAS"/>
</dbReference>
<dbReference type="Proteomes" id="UP001454036">
    <property type="component" value="Unassembled WGS sequence"/>
</dbReference>
<comment type="caution">
    <text evidence="3">Lacks conserved residue(s) required for the propagation of feature annotation.</text>
</comment>
<comment type="caution">
    <text evidence="5">The sequence shown here is derived from an EMBL/GenBank/DDBJ whole genome shotgun (WGS) entry which is preliminary data.</text>
</comment>
<gene>
    <name evidence="5" type="ORF">LIER_02927</name>
</gene>
<feature type="region of interest" description="Leucine repeat I (LRI)" evidence="3">
    <location>
        <begin position="196"/>
        <end position="256"/>
    </location>
</feature>
<evidence type="ECO:0000313" key="6">
    <source>
        <dbReference type="Proteomes" id="UP001454036"/>
    </source>
</evidence>
<evidence type="ECO:0000256" key="2">
    <source>
        <dbReference type="ARBA" id="ARBA00023163"/>
    </source>
</evidence>
<feature type="region of interest" description="Disordered" evidence="4">
    <location>
        <begin position="115"/>
        <end position="153"/>
    </location>
</feature>
<sequence>MDNIFQDYLVSLKSGFKLDQNLANTSRINHDNAMGFPATEIAFYDALKEPEDNSPPITFSSRSSIDSSESKSFVYSNQGSSYGGLESSPQHSPHGKVVSSTISKNVNFLVNDHLETRRNNQKIGAETTKVENHLPNDSSRKKKHQRDEEDATKDISIDEVAICSSPKASLNETMKISGLRRPQGGGNRRGMTTEVVDLRALLMQCAEAVARFDNIMADAVLRRIRQYSSPTGDAIERVAYYFANALEARMSGIGTAFYTSSGLKKPSAAEILKAHHTYVTTCPFKRMSNIYANKTIKNVTGEAATLHIIDFGVLYGYQWPCLIQTLSERPGGPPKLRIAAIDFPQPGFLPAERVEETGCRDSKRQTVDCRNYNTDISSHMAAQFSLTK</sequence>
<feature type="region of interest" description="VHIID" evidence="3">
    <location>
        <begin position="275"/>
        <end position="340"/>
    </location>
</feature>
<feature type="short sequence motif" description="VHIID" evidence="3">
    <location>
        <begin position="306"/>
        <end position="310"/>
    </location>
</feature>
<dbReference type="PANTHER" id="PTHR31636">
    <property type="entry name" value="OSJNBA0084A10.13 PROTEIN-RELATED"/>
    <property type="match status" value="1"/>
</dbReference>
<reference evidence="5 6" key="1">
    <citation type="submission" date="2024-01" db="EMBL/GenBank/DDBJ databases">
        <title>The complete chloroplast genome sequence of Lithospermum erythrorhizon: insights into the phylogenetic relationship among Boraginaceae species and the maternal lineages of purple gromwells.</title>
        <authorList>
            <person name="Okada T."/>
            <person name="Watanabe K."/>
        </authorList>
    </citation>
    <scope>NUCLEOTIDE SEQUENCE [LARGE SCALE GENOMIC DNA]</scope>
</reference>
<accession>A0AAV3NRY5</accession>
<dbReference type="EMBL" id="BAABME010000336">
    <property type="protein sequence ID" value="GAA0141886.1"/>
    <property type="molecule type" value="Genomic_DNA"/>
</dbReference>
<dbReference type="Pfam" id="PF03514">
    <property type="entry name" value="GRAS"/>
    <property type="match status" value="1"/>
</dbReference>
<organism evidence="5 6">
    <name type="scientific">Lithospermum erythrorhizon</name>
    <name type="common">Purple gromwell</name>
    <name type="synonym">Lithospermum officinale var. erythrorhizon</name>
    <dbReference type="NCBI Taxonomy" id="34254"/>
    <lineage>
        <taxon>Eukaryota</taxon>
        <taxon>Viridiplantae</taxon>
        <taxon>Streptophyta</taxon>
        <taxon>Embryophyta</taxon>
        <taxon>Tracheophyta</taxon>
        <taxon>Spermatophyta</taxon>
        <taxon>Magnoliopsida</taxon>
        <taxon>eudicotyledons</taxon>
        <taxon>Gunneridae</taxon>
        <taxon>Pentapetalae</taxon>
        <taxon>asterids</taxon>
        <taxon>lamiids</taxon>
        <taxon>Boraginales</taxon>
        <taxon>Boraginaceae</taxon>
        <taxon>Boraginoideae</taxon>
        <taxon>Lithospermeae</taxon>
        <taxon>Lithospermum</taxon>
    </lineage>
</organism>
<feature type="region of interest" description="SAW" evidence="3">
    <location>
        <begin position="381"/>
        <end position="388"/>
    </location>
</feature>